<keyword evidence="12" id="KW-0813">Transport</keyword>
<evidence type="ECO:0000256" key="8">
    <source>
        <dbReference type="ARBA" id="ARBA00023136"/>
    </source>
</evidence>
<dbReference type="HAMAP" id="MF_00454">
    <property type="entry name" value="FluC"/>
    <property type="match status" value="1"/>
</dbReference>
<evidence type="ECO:0000256" key="10">
    <source>
        <dbReference type="ARBA" id="ARBA00035120"/>
    </source>
</evidence>
<sequence>METVQSLVLVALGGGVGAVARWWCNARITARVEGDFPWGTWAVNGAGSLLIGLLAGLLAPGSEAALLLMIGFCGSFTTVSSFGLQTAQLIDDGRWGAVVLYVTGSLLTCLAAVSAGLWLAGVGQ</sequence>
<evidence type="ECO:0000256" key="11">
    <source>
        <dbReference type="ARBA" id="ARBA00035585"/>
    </source>
</evidence>
<comment type="function">
    <text evidence="12">Fluoride-specific ion channel. Important for reducing fluoride concentration in the cell, thus reducing its toxicity.</text>
</comment>
<keyword evidence="5 12" id="KW-1133">Transmembrane helix</keyword>
<organism evidence="13 14">
    <name type="scientific">Alkalilimnicola ehrlichii (strain ATCC BAA-1101 / DSM 17681 / MLHE-1)</name>
    <dbReference type="NCBI Taxonomy" id="187272"/>
    <lineage>
        <taxon>Bacteria</taxon>
        <taxon>Pseudomonadati</taxon>
        <taxon>Pseudomonadota</taxon>
        <taxon>Gammaproteobacteria</taxon>
        <taxon>Chromatiales</taxon>
        <taxon>Ectothiorhodospiraceae</taxon>
        <taxon>Alkalilimnicola</taxon>
    </lineage>
</organism>
<keyword evidence="8 12" id="KW-0472">Membrane</keyword>
<keyword evidence="7 12" id="KW-0406">Ion transport</keyword>
<accession>Q0AAG5</accession>
<feature type="transmembrane region" description="Helical" evidence="12">
    <location>
        <begin position="6"/>
        <end position="24"/>
    </location>
</feature>
<feature type="binding site" evidence="12">
    <location>
        <position position="77"/>
    </location>
    <ligand>
        <name>Na(+)</name>
        <dbReference type="ChEBI" id="CHEBI:29101"/>
        <note>structural</note>
    </ligand>
</feature>
<evidence type="ECO:0000313" key="14">
    <source>
        <dbReference type="Proteomes" id="UP000001962"/>
    </source>
</evidence>
<feature type="transmembrane region" description="Helical" evidence="12">
    <location>
        <begin position="64"/>
        <end position="84"/>
    </location>
</feature>
<keyword evidence="14" id="KW-1185">Reference proteome</keyword>
<evidence type="ECO:0000256" key="6">
    <source>
        <dbReference type="ARBA" id="ARBA00023053"/>
    </source>
</evidence>
<comment type="subcellular location">
    <subcellularLocation>
        <location evidence="12">Cell inner membrane</location>
        <topology evidence="12">Multi-pass membrane protein</topology>
    </subcellularLocation>
    <subcellularLocation>
        <location evidence="1">Cell membrane</location>
        <topology evidence="1">Multi-pass membrane protein</topology>
    </subcellularLocation>
</comment>
<evidence type="ECO:0000256" key="9">
    <source>
        <dbReference type="ARBA" id="ARBA00023303"/>
    </source>
</evidence>
<dbReference type="RefSeq" id="WP_011628567.1">
    <property type="nucleotide sequence ID" value="NC_008340.1"/>
</dbReference>
<dbReference type="PANTHER" id="PTHR28259:SF1">
    <property type="entry name" value="FLUORIDE EXPORT PROTEIN 1-RELATED"/>
    <property type="match status" value="1"/>
</dbReference>
<gene>
    <name evidence="12" type="primary">fluC</name>
    <name evidence="12" type="synonym">crcB</name>
    <name evidence="13" type="ordered locus">Mlg_0818</name>
</gene>
<dbReference type="GO" id="GO:0046872">
    <property type="term" value="F:metal ion binding"/>
    <property type="evidence" value="ECO:0007669"/>
    <property type="project" value="UniProtKB-KW"/>
</dbReference>
<dbReference type="GO" id="GO:0062054">
    <property type="term" value="F:fluoride channel activity"/>
    <property type="evidence" value="ECO:0007669"/>
    <property type="project" value="UniProtKB-UniRule"/>
</dbReference>
<dbReference type="PANTHER" id="PTHR28259">
    <property type="entry name" value="FLUORIDE EXPORT PROTEIN 1-RELATED"/>
    <property type="match status" value="1"/>
</dbReference>
<reference evidence="14" key="1">
    <citation type="submission" date="2006-08" db="EMBL/GenBank/DDBJ databases">
        <title>Complete sequence of Alkalilimnicola ehrilichei MLHE-1.</title>
        <authorList>
            <person name="Copeland A."/>
            <person name="Lucas S."/>
            <person name="Lapidus A."/>
            <person name="Barry K."/>
            <person name="Detter J.C."/>
            <person name="Glavina del Rio T."/>
            <person name="Hammon N."/>
            <person name="Israni S."/>
            <person name="Dalin E."/>
            <person name="Tice H."/>
            <person name="Pitluck S."/>
            <person name="Sims D."/>
            <person name="Brettin T."/>
            <person name="Bruce D."/>
            <person name="Han C."/>
            <person name="Tapia R."/>
            <person name="Gilna P."/>
            <person name="Schmutz J."/>
            <person name="Larimer F."/>
            <person name="Land M."/>
            <person name="Hauser L."/>
            <person name="Kyrpides N."/>
            <person name="Mikhailova N."/>
            <person name="Oremland R.S."/>
            <person name="Hoeft S.E."/>
            <person name="Switzer-Blum J."/>
            <person name="Kulp T."/>
            <person name="King G."/>
            <person name="Tabita R."/>
            <person name="Witte B."/>
            <person name="Santini J.M."/>
            <person name="Basu P."/>
            <person name="Hollibaugh J.T."/>
            <person name="Xie G."/>
            <person name="Stolz J.F."/>
            <person name="Richardson P."/>
        </authorList>
    </citation>
    <scope>NUCLEOTIDE SEQUENCE [LARGE SCALE GENOMIC DNA]</scope>
    <source>
        <strain evidence="14">ATCC BAA-1101 / DSM 17681 / MLHE-1</strain>
    </source>
</reference>
<dbReference type="KEGG" id="aeh:Mlg_0818"/>
<keyword evidence="2 12" id="KW-1003">Cell membrane</keyword>
<keyword evidence="6 12" id="KW-0915">Sodium</keyword>
<dbReference type="GO" id="GO:0140114">
    <property type="term" value="P:cellular detoxification of fluoride"/>
    <property type="evidence" value="ECO:0007669"/>
    <property type="project" value="UniProtKB-UniRule"/>
</dbReference>
<evidence type="ECO:0000256" key="4">
    <source>
        <dbReference type="ARBA" id="ARBA00022692"/>
    </source>
</evidence>
<comment type="similarity">
    <text evidence="10 12">Belongs to the fluoride channel Fluc/FEX (TC 1.A.43) family.</text>
</comment>
<evidence type="ECO:0000256" key="7">
    <source>
        <dbReference type="ARBA" id="ARBA00023065"/>
    </source>
</evidence>
<feature type="transmembrane region" description="Helical" evidence="12">
    <location>
        <begin position="36"/>
        <end position="58"/>
    </location>
</feature>
<proteinExistence type="inferred from homology"/>
<comment type="catalytic activity">
    <reaction evidence="11">
        <text>fluoride(in) = fluoride(out)</text>
        <dbReference type="Rhea" id="RHEA:76159"/>
        <dbReference type="ChEBI" id="CHEBI:17051"/>
    </reaction>
    <physiologicalReaction direction="left-to-right" evidence="11">
        <dbReference type="Rhea" id="RHEA:76160"/>
    </physiologicalReaction>
</comment>
<keyword evidence="9 12" id="KW-0407">Ion channel</keyword>
<dbReference type="OrthoDB" id="9806299at2"/>
<evidence type="ECO:0000256" key="12">
    <source>
        <dbReference type="HAMAP-Rule" id="MF_00454"/>
    </source>
</evidence>
<dbReference type="Pfam" id="PF02537">
    <property type="entry name" value="CRCB"/>
    <property type="match status" value="1"/>
</dbReference>
<evidence type="ECO:0000256" key="1">
    <source>
        <dbReference type="ARBA" id="ARBA00004651"/>
    </source>
</evidence>
<dbReference type="eggNOG" id="COG0239">
    <property type="taxonomic scope" value="Bacteria"/>
</dbReference>
<keyword evidence="4 12" id="KW-0812">Transmembrane</keyword>
<dbReference type="NCBIfam" id="TIGR00494">
    <property type="entry name" value="crcB"/>
    <property type="match status" value="1"/>
</dbReference>
<dbReference type="Proteomes" id="UP000001962">
    <property type="component" value="Chromosome"/>
</dbReference>
<evidence type="ECO:0000256" key="3">
    <source>
        <dbReference type="ARBA" id="ARBA00022519"/>
    </source>
</evidence>
<dbReference type="AlphaFoldDB" id="Q0AAG5"/>
<dbReference type="InterPro" id="IPR003691">
    <property type="entry name" value="FluC"/>
</dbReference>
<dbReference type="HOGENOM" id="CLU_114342_2_3_6"/>
<comment type="activity regulation">
    <text evidence="12">Na(+) is not transported, but it plays an essential structural role and its presence is essential for fluoride channel function.</text>
</comment>
<feature type="binding site" evidence="12">
    <location>
        <position position="74"/>
    </location>
    <ligand>
        <name>Na(+)</name>
        <dbReference type="ChEBI" id="CHEBI:29101"/>
        <note>structural</note>
    </ligand>
</feature>
<evidence type="ECO:0000256" key="2">
    <source>
        <dbReference type="ARBA" id="ARBA00022475"/>
    </source>
</evidence>
<dbReference type="GO" id="GO:0005886">
    <property type="term" value="C:plasma membrane"/>
    <property type="evidence" value="ECO:0007669"/>
    <property type="project" value="UniProtKB-SubCell"/>
</dbReference>
<evidence type="ECO:0000313" key="13">
    <source>
        <dbReference type="EMBL" id="ABI56172.1"/>
    </source>
</evidence>
<feature type="transmembrane region" description="Helical" evidence="12">
    <location>
        <begin position="96"/>
        <end position="120"/>
    </location>
</feature>
<evidence type="ECO:0000256" key="5">
    <source>
        <dbReference type="ARBA" id="ARBA00022989"/>
    </source>
</evidence>
<name>Q0AAG5_ALKEH</name>
<keyword evidence="3 12" id="KW-0997">Cell inner membrane</keyword>
<protein>
    <recommendedName>
        <fullName evidence="12">Fluoride-specific ion channel FluC</fullName>
    </recommendedName>
</protein>
<keyword evidence="12" id="KW-0479">Metal-binding</keyword>
<dbReference type="EMBL" id="CP000453">
    <property type="protein sequence ID" value="ABI56172.1"/>
    <property type="molecule type" value="Genomic_DNA"/>
</dbReference>